<dbReference type="PANTHER" id="PTHR33490:SF6">
    <property type="entry name" value="SLL1049 PROTEIN"/>
    <property type="match status" value="1"/>
</dbReference>
<dbReference type="RefSeq" id="WP_095821253.1">
    <property type="nucleotide sequence ID" value="NZ_NSGH01000003.1"/>
</dbReference>
<proteinExistence type="predicted"/>
<dbReference type="SUPFAM" id="SSF54001">
    <property type="entry name" value="Cysteine proteinases"/>
    <property type="match status" value="1"/>
</dbReference>
<dbReference type="SMART" id="SM00460">
    <property type="entry name" value="TGc"/>
    <property type="match status" value="1"/>
</dbReference>
<feature type="domain" description="Transglutaminase-like" evidence="1">
    <location>
        <begin position="171"/>
        <end position="238"/>
    </location>
</feature>
<sequence>MKYLIEHTNKFHYETFVDQSMNHIRLKPRSDECQRVLAYRSEISPVSVIKEHVDVWGNHVETFFIPEKHEHLTVKTISTVSIQKSPFIDMIYYSDEMKQIFHSDLFRNHYLSYLNETPYTFMYKEQIDMITKNAGDPEDPIQFSIDLMKYVHNTLFYNTSTTDVNTKAYEAWPLQGGVCQDFAHIMIAVLRGNGIPARYASGYLYIGEDSALVGDAATHAWVEVMVPGVGWTGLDPTNNVEALENHIRIGTGRDYADVSPLQGVYRGGGQNLDVSVSVTLLEE</sequence>
<dbReference type="InterPro" id="IPR002931">
    <property type="entry name" value="Transglutaminase-like"/>
</dbReference>
<dbReference type="Gene3D" id="3.10.620.30">
    <property type="match status" value="1"/>
</dbReference>
<comment type="caution">
    <text evidence="2">The sequence shown here is derived from an EMBL/GenBank/DDBJ whole genome shotgun (WGS) entry which is preliminary data.</text>
</comment>
<dbReference type="Pfam" id="PF01841">
    <property type="entry name" value="Transglut_core"/>
    <property type="match status" value="1"/>
</dbReference>
<evidence type="ECO:0000313" key="3">
    <source>
        <dbReference type="Proteomes" id="UP000217561"/>
    </source>
</evidence>
<evidence type="ECO:0000259" key="1">
    <source>
        <dbReference type="SMART" id="SM00460"/>
    </source>
</evidence>
<protein>
    <recommendedName>
        <fullName evidence="1">Transglutaminase-like domain-containing protein</fullName>
    </recommendedName>
</protein>
<gene>
    <name evidence="2" type="ORF">CKW00_02670</name>
</gene>
<dbReference type="Pfam" id="PF08379">
    <property type="entry name" value="Bact_transglu_N"/>
    <property type="match status" value="1"/>
</dbReference>
<dbReference type="InterPro" id="IPR038765">
    <property type="entry name" value="Papain-like_cys_pep_sf"/>
</dbReference>
<dbReference type="InterPro" id="IPR013589">
    <property type="entry name" value="Bac_transglu_N"/>
</dbReference>
<reference evidence="2 3" key="1">
    <citation type="submission" date="2017-08" db="EMBL/GenBank/DDBJ databases">
        <title>Salimicrobium alkalisoli sp. nov., isolated from saline alkaline soil.</title>
        <authorList>
            <person name="Zhang G."/>
            <person name="Xiong Q."/>
        </authorList>
    </citation>
    <scope>NUCLEOTIDE SEQUENCE [LARGE SCALE GENOMIC DNA]</scope>
    <source>
        <strain evidence="2 3">WN024</strain>
    </source>
</reference>
<dbReference type="PANTHER" id="PTHR33490">
    <property type="entry name" value="BLR5614 PROTEIN-RELATED"/>
    <property type="match status" value="1"/>
</dbReference>
<organism evidence="2 3">
    <name type="scientific">Salimicrobium humidisoli</name>
    <dbReference type="NCBI Taxonomy" id="2029857"/>
    <lineage>
        <taxon>Bacteria</taxon>
        <taxon>Bacillati</taxon>
        <taxon>Bacillota</taxon>
        <taxon>Bacilli</taxon>
        <taxon>Bacillales</taxon>
        <taxon>Bacillaceae</taxon>
        <taxon>Salimicrobium</taxon>
    </lineage>
</organism>
<keyword evidence="3" id="KW-1185">Reference proteome</keyword>
<accession>A0ABX4HTL0</accession>
<evidence type="ECO:0000313" key="2">
    <source>
        <dbReference type="EMBL" id="PBB06571.1"/>
    </source>
</evidence>
<name>A0ABX4HTL0_9BACI</name>
<dbReference type="Proteomes" id="UP000217561">
    <property type="component" value="Unassembled WGS sequence"/>
</dbReference>
<dbReference type="EMBL" id="NSGH01000003">
    <property type="protein sequence ID" value="PBB06571.1"/>
    <property type="molecule type" value="Genomic_DNA"/>
</dbReference>